<name>A0A844Z016_9SPHN</name>
<comment type="similarity">
    <text evidence="2">Belongs to the sulfatase family.</text>
</comment>
<evidence type="ECO:0000313" key="8">
    <source>
        <dbReference type="EMBL" id="MXO72054.1"/>
    </source>
</evidence>
<protein>
    <submittedName>
        <fullName evidence="8">Sulfatase-like hydrolase/transferase</fullName>
    </submittedName>
</protein>
<dbReference type="EMBL" id="WTYV01000003">
    <property type="protein sequence ID" value="MXO72054.1"/>
    <property type="molecule type" value="Genomic_DNA"/>
</dbReference>
<dbReference type="GO" id="GO:0004423">
    <property type="term" value="F:iduronate-2-sulfatase activity"/>
    <property type="evidence" value="ECO:0007669"/>
    <property type="project" value="InterPro"/>
</dbReference>
<dbReference type="PANTHER" id="PTHR45953:SF1">
    <property type="entry name" value="IDURONATE 2-SULFATASE"/>
    <property type="match status" value="1"/>
</dbReference>
<dbReference type="CDD" id="cd16030">
    <property type="entry name" value="iduronate-2-sulfatase"/>
    <property type="match status" value="1"/>
</dbReference>
<accession>A0A844Z016</accession>
<dbReference type="PROSITE" id="PS00149">
    <property type="entry name" value="SULFATASE_2"/>
    <property type="match status" value="1"/>
</dbReference>
<dbReference type="Pfam" id="PF00884">
    <property type="entry name" value="Sulfatase"/>
    <property type="match status" value="1"/>
</dbReference>
<evidence type="ECO:0000259" key="7">
    <source>
        <dbReference type="Pfam" id="PF00884"/>
    </source>
</evidence>
<sequence>MNWSGQFGERPAMRSMRKTLKAAALATAALVQLAGLPAVSAQESAPAAAPGEAQVHRPNVLFIIADDLNARIAPYGGKAITPNLDRLAAQGVTFDRAYSQYPWCGPSRASFLTGTRPNTVGVIDLNTPIRTHLPDIVTLPQYFRQSGYHTARVGKIFHQGVPGGVGRDGLDDPASWDERYNPSGCDMQALDRLVNLTPGIPYGGALTYLRHECGDAQQTDGMVATQTIALLREAAANGQQFFIAAGFYRPHVPEVVPEAWFDLYSPEQVVIAQTMPEQLAAVLPASRTWTPDNLGMTADEQRQFIHAYYAATSFMDAQVGRLLAALDELELADDTIVVFTSDHGFLLGEHGQWQKQLLFEESARVPLIIRVPGTRNAGQRSPRTVEMVDIYPTLTDLAGLPHYSRNEGESLTRLLDQPDLDSWTKPALSQVTGGRSVRTERYRYTEWESGRRGRELYDHSSDPFEQVNLADDPRYAGAVELLRAMLPPEPVEALQDRSQYDPENDCLRASARYAGAPRTAPGGAPAGGGGGDGIMGLAVCPAAG</sequence>
<dbReference type="AlphaFoldDB" id="A0A844Z016"/>
<comment type="cofactor">
    <cofactor evidence="1">
        <name>Ca(2+)</name>
        <dbReference type="ChEBI" id="CHEBI:29108"/>
    </cofactor>
</comment>
<keyword evidence="9" id="KW-1185">Reference proteome</keyword>
<dbReference type="InterPro" id="IPR035874">
    <property type="entry name" value="IDS"/>
</dbReference>
<evidence type="ECO:0000256" key="5">
    <source>
        <dbReference type="ARBA" id="ARBA00022801"/>
    </source>
</evidence>
<dbReference type="Proteomes" id="UP000466966">
    <property type="component" value="Unassembled WGS sequence"/>
</dbReference>
<evidence type="ECO:0000256" key="3">
    <source>
        <dbReference type="ARBA" id="ARBA00022723"/>
    </source>
</evidence>
<dbReference type="GO" id="GO:0005737">
    <property type="term" value="C:cytoplasm"/>
    <property type="evidence" value="ECO:0007669"/>
    <property type="project" value="TreeGrafter"/>
</dbReference>
<feature type="domain" description="Sulfatase N-terminal" evidence="7">
    <location>
        <begin position="58"/>
        <end position="399"/>
    </location>
</feature>
<keyword evidence="3" id="KW-0479">Metal-binding</keyword>
<evidence type="ECO:0000256" key="1">
    <source>
        <dbReference type="ARBA" id="ARBA00001913"/>
    </source>
</evidence>
<dbReference type="InterPro" id="IPR000917">
    <property type="entry name" value="Sulfatase_N"/>
</dbReference>
<dbReference type="SUPFAM" id="SSF53649">
    <property type="entry name" value="Alkaline phosphatase-like"/>
    <property type="match status" value="1"/>
</dbReference>
<dbReference type="InterPro" id="IPR024607">
    <property type="entry name" value="Sulfatase_CS"/>
</dbReference>
<organism evidence="8 9">
    <name type="scientific">Alteraurantiacibacter buctensis</name>
    <dbReference type="NCBI Taxonomy" id="1503981"/>
    <lineage>
        <taxon>Bacteria</taxon>
        <taxon>Pseudomonadati</taxon>
        <taxon>Pseudomonadota</taxon>
        <taxon>Alphaproteobacteria</taxon>
        <taxon>Sphingomonadales</taxon>
        <taxon>Erythrobacteraceae</taxon>
        <taxon>Alteraurantiacibacter</taxon>
    </lineage>
</organism>
<keyword evidence="8" id="KW-0808">Transferase</keyword>
<evidence type="ECO:0000313" key="9">
    <source>
        <dbReference type="Proteomes" id="UP000466966"/>
    </source>
</evidence>
<dbReference type="InterPro" id="IPR017850">
    <property type="entry name" value="Alkaline_phosphatase_core_sf"/>
</dbReference>
<dbReference type="PANTHER" id="PTHR45953">
    <property type="entry name" value="IDURONATE 2-SULFATASE"/>
    <property type="match status" value="1"/>
</dbReference>
<reference evidence="8 9" key="1">
    <citation type="submission" date="2019-12" db="EMBL/GenBank/DDBJ databases">
        <title>Genomic-based taxomic classification of the family Erythrobacteraceae.</title>
        <authorList>
            <person name="Xu L."/>
        </authorList>
    </citation>
    <scope>NUCLEOTIDE SEQUENCE [LARGE SCALE GENOMIC DNA]</scope>
    <source>
        <strain evidence="8 9">M0322</strain>
    </source>
</reference>
<comment type="caution">
    <text evidence="8">The sequence shown here is derived from an EMBL/GenBank/DDBJ whole genome shotgun (WGS) entry which is preliminary data.</text>
</comment>
<dbReference type="Gene3D" id="3.40.720.10">
    <property type="entry name" value="Alkaline Phosphatase, subunit A"/>
    <property type="match status" value="1"/>
</dbReference>
<gene>
    <name evidence="8" type="ORF">GRI99_10445</name>
</gene>
<keyword evidence="5 8" id="KW-0378">Hydrolase</keyword>
<dbReference type="OrthoDB" id="9795675at2"/>
<keyword evidence="4" id="KW-0732">Signal</keyword>
<evidence type="ECO:0000256" key="2">
    <source>
        <dbReference type="ARBA" id="ARBA00008779"/>
    </source>
</evidence>
<dbReference type="GO" id="GO:0016740">
    <property type="term" value="F:transferase activity"/>
    <property type="evidence" value="ECO:0007669"/>
    <property type="project" value="UniProtKB-KW"/>
</dbReference>
<proteinExistence type="inferred from homology"/>
<evidence type="ECO:0000256" key="4">
    <source>
        <dbReference type="ARBA" id="ARBA00022729"/>
    </source>
</evidence>
<dbReference type="GO" id="GO:0046872">
    <property type="term" value="F:metal ion binding"/>
    <property type="evidence" value="ECO:0007669"/>
    <property type="project" value="UniProtKB-KW"/>
</dbReference>
<evidence type="ECO:0000256" key="6">
    <source>
        <dbReference type="ARBA" id="ARBA00022837"/>
    </source>
</evidence>
<keyword evidence="6" id="KW-0106">Calcium</keyword>